<dbReference type="Pfam" id="PF04677">
    <property type="entry name" value="CwfJ_C_1"/>
    <property type="match status" value="1"/>
</dbReference>
<feature type="domain" description="Cwf19-like protein C-terminal" evidence="1">
    <location>
        <begin position="129"/>
        <end position="223"/>
    </location>
</feature>
<reference evidence="3 4" key="1">
    <citation type="submission" date="2020-06" db="EMBL/GenBank/DDBJ databases">
        <title>The yeast mating-type switching endonuclease HO is a domesticated member of an unorthodox homing genetic element family.</title>
        <authorList>
            <person name="Coughlan A.Y."/>
            <person name="Lombardi L."/>
            <person name="Braun-Galleani S."/>
            <person name="Martos A.R."/>
            <person name="Galeote V."/>
            <person name="Bigey F."/>
            <person name="Dequin S."/>
            <person name="Byrne K.P."/>
            <person name="Wolfe K.H."/>
        </authorList>
    </citation>
    <scope>NUCLEOTIDE SEQUENCE [LARGE SCALE GENOMIC DNA]</scope>
    <source>
        <strain evidence="3 4">CBS2947</strain>
    </source>
</reference>
<dbReference type="Proteomes" id="UP000510647">
    <property type="component" value="Chromosome 4"/>
</dbReference>
<protein>
    <recommendedName>
        <fullName evidence="5">Cwf19-like C-terminal domain-containing protein</fullName>
    </recommendedName>
</protein>
<accession>A0A7H9HUW1</accession>
<dbReference type="OrthoDB" id="4068561at2759"/>
<dbReference type="GO" id="GO:0071014">
    <property type="term" value="C:post-mRNA release spliceosomal complex"/>
    <property type="evidence" value="ECO:0007669"/>
    <property type="project" value="TreeGrafter"/>
</dbReference>
<evidence type="ECO:0008006" key="5">
    <source>
        <dbReference type="Google" id="ProtNLM"/>
    </source>
</evidence>
<dbReference type="AlphaFoldDB" id="A0A7H9HUW1"/>
<evidence type="ECO:0000313" key="4">
    <source>
        <dbReference type="Proteomes" id="UP000510647"/>
    </source>
</evidence>
<name>A0A7H9HUW1_9SACH</name>
<gene>
    <name evidence="3" type="ORF">HG537_0D02260</name>
</gene>
<dbReference type="PANTHER" id="PTHR12072">
    <property type="entry name" value="CWF19, CELL CYCLE CONTROL PROTEIN"/>
    <property type="match status" value="1"/>
</dbReference>
<dbReference type="InterPro" id="IPR006768">
    <property type="entry name" value="Cwf19-like_C_dom-1"/>
</dbReference>
<feature type="domain" description="Cwf19-like C-terminal" evidence="2">
    <location>
        <begin position="2"/>
        <end position="102"/>
    </location>
</feature>
<dbReference type="GO" id="GO:0000398">
    <property type="term" value="P:mRNA splicing, via spliceosome"/>
    <property type="evidence" value="ECO:0007669"/>
    <property type="project" value="TreeGrafter"/>
</dbReference>
<dbReference type="PANTHER" id="PTHR12072:SF4">
    <property type="entry name" value="CWF19-LIKE PROTEIN 1"/>
    <property type="match status" value="1"/>
</dbReference>
<dbReference type="InterPro" id="IPR006767">
    <property type="entry name" value="Cwf19-like_C_dom-2"/>
</dbReference>
<evidence type="ECO:0000259" key="2">
    <source>
        <dbReference type="Pfam" id="PF04677"/>
    </source>
</evidence>
<sequence>MFVSIGTHAYLTTAKGPLSVPTGDMDFHGHCLIVPIKHMPKLNMGEQDFLESALRKELSLYELSVVKMNHRKFDMSTVVFEIHSDQTIHFHKQIIPVPKYLIMRFQEALERQVYLNNERYTTNAKMNFQTFSSEDQEYKNIIADAKNNFFQFTVYETSQDEPAIYLSQFNANDRLDLQFGRRVVAFLMRLPKRINWSSPVCKQSKEQEIDEVKKFQKGYGTFDIAN</sequence>
<proteinExistence type="predicted"/>
<evidence type="ECO:0000313" key="3">
    <source>
        <dbReference type="EMBL" id="QLQ80225.1"/>
    </source>
</evidence>
<keyword evidence="4" id="KW-1185">Reference proteome</keyword>
<evidence type="ECO:0000259" key="1">
    <source>
        <dbReference type="Pfam" id="PF04676"/>
    </source>
</evidence>
<organism evidence="3 4">
    <name type="scientific">Torulaspora globosa</name>
    <dbReference type="NCBI Taxonomy" id="48254"/>
    <lineage>
        <taxon>Eukaryota</taxon>
        <taxon>Fungi</taxon>
        <taxon>Dikarya</taxon>
        <taxon>Ascomycota</taxon>
        <taxon>Saccharomycotina</taxon>
        <taxon>Saccharomycetes</taxon>
        <taxon>Saccharomycetales</taxon>
        <taxon>Saccharomycetaceae</taxon>
        <taxon>Torulaspora</taxon>
    </lineage>
</organism>
<dbReference type="EMBL" id="CP059270">
    <property type="protein sequence ID" value="QLQ80225.1"/>
    <property type="molecule type" value="Genomic_DNA"/>
</dbReference>
<dbReference type="InterPro" id="IPR040194">
    <property type="entry name" value="Cwf19-like"/>
</dbReference>
<dbReference type="Pfam" id="PF04676">
    <property type="entry name" value="CwfJ_C_2"/>
    <property type="match status" value="1"/>
</dbReference>
<dbReference type="GO" id="GO:0061632">
    <property type="term" value="F:RNA lariat debranching enzyme activator activity"/>
    <property type="evidence" value="ECO:0007669"/>
    <property type="project" value="TreeGrafter"/>
</dbReference>